<name>A0A1Y1YDE7_9FUNG</name>
<evidence type="ECO:0000256" key="3">
    <source>
        <dbReference type="ARBA" id="ARBA00022692"/>
    </source>
</evidence>
<feature type="signal peptide" evidence="9">
    <location>
        <begin position="1"/>
        <end position="28"/>
    </location>
</feature>
<comment type="subcellular location">
    <subcellularLocation>
        <location evidence="1">Membrane</location>
        <topology evidence="1">Multi-pass membrane protein</topology>
    </subcellularLocation>
</comment>
<keyword evidence="5 8" id="KW-1133">Transmembrane helix</keyword>
<dbReference type="PANTHER" id="PTHR21229">
    <property type="entry name" value="LUNG SEVEN TRANSMEMBRANE RECEPTOR"/>
    <property type="match status" value="1"/>
</dbReference>
<dbReference type="Proteomes" id="UP000193498">
    <property type="component" value="Unassembled WGS sequence"/>
</dbReference>
<dbReference type="Pfam" id="PF21902">
    <property type="entry name" value="PTM1-like_N"/>
    <property type="match status" value="1"/>
</dbReference>
<evidence type="ECO:0000259" key="11">
    <source>
        <dbReference type="Pfam" id="PF21902"/>
    </source>
</evidence>
<dbReference type="OrthoDB" id="19932at2759"/>
<gene>
    <name evidence="12" type="ORF">K493DRAFT_21642</name>
</gene>
<protein>
    <recommendedName>
        <fullName evidence="14">Integral membrane protein</fullName>
    </recommendedName>
</protein>
<evidence type="ECO:0000256" key="9">
    <source>
        <dbReference type="SAM" id="SignalP"/>
    </source>
</evidence>
<dbReference type="STRING" id="1314790.A0A1Y1YDE7"/>
<feature type="transmembrane region" description="Helical" evidence="8">
    <location>
        <begin position="366"/>
        <end position="384"/>
    </location>
</feature>
<feature type="transmembrane region" description="Helical" evidence="8">
    <location>
        <begin position="404"/>
        <end position="428"/>
    </location>
</feature>
<evidence type="ECO:0000256" key="2">
    <source>
        <dbReference type="ARBA" id="ARBA00007883"/>
    </source>
</evidence>
<feature type="transmembrane region" description="Helical" evidence="8">
    <location>
        <begin position="294"/>
        <end position="313"/>
    </location>
</feature>
<dbReference type="InterPro" id="IPR009637">
    <property type="entry name" value="GPR107/GPR108-like"/>
</dbReference>
<evidence type="ECO:0008006" key="14">
    <source>
        <dbReference type="Google" id="ProtNLM"/>
    </source>
</evidence>
<dbReference type="EMBL" id="MCFE01000163">
    <property type="protein sequence ID" value="ORX95988.1"/>
    <property type="molecule type" value="Genomic_DNA"/>
</dbReference>
<keyword evidence="4 9" id="KW-0732">Signal</keyword>
<feature type="transmembrane region" description="Helical" evidence="8">
    <location>
        <begin position="221"/>
        <end position="240"/>
    </location>
</feature>
<keyword evidence="6 8" id="KW-0472">Membrane</keyword>
<dbReference type="InterPro" id="IPR053938">
    <property type="entry name" value="PTM1-like_N"/>
</dbReference>
<evidence type="ECO:0000256" key="4">
    <source>
        <dbReference type="ARBA" id="ARBA00022729"/>
    </source>
</evidence>
<organism evidence="12 13">
    <name type="scientific">Basidiobolus meristosporus CBS 931.73</name>
    <dbReference type="NCBI Taxonomy" id="1314790"/>
    <lineage>
        <taxon>Eukaryota</taxon>
        <taxon>Fungi</taxon>
        <taxon>Fungi incertae sedis</taxon>
        <taxon>Zoopagomycota</taxon>
        <taxon>Entomophthoromycotina</taxon>
        <taxon>Basidiobolomycetes</taxon>
        <taxon>Basidiobolales</taxon>
        <taxon>Basidiobolaceae</taxon>
        <taxon>Basidiobolus</taxon>
    </lineage>
</organism>
<proteinExistence type="inferred from homology"/>
<dbReference type="GO" id="GO:0016020">
    <property type="term" value="C:membrane"/>
    <property type="evidence" value="ECO:0007669"/>
    <property type="project" value="UniProtKB-SubCell"/>
</dbReference>
<dbReference type="FunCoup" id="A0A1Y1YDE7">
    <property type="interactions" value="635"/>
</dbReference>
<evidence type="ECO:0000313" key="13">
    <source>
        <dbReference type="Proteomes" id="UP000193498"/>
    </source>
</evidence>
<feature type="region of interest" description="Disordered" evidence="7">
    <location>
        <begin position="490"/>
        <end position="532"/>
    </location>
</feature>
<dbReference type="AlphaFoldDB" id="A0A1Y1YDE7"/>
<feature type="transmembrane region" description="Helical" evidence="8">
    <location>
        <begin position="189"/>
        <end position="209"/>
    </location>
</feature>
<feature type="transmembrane region" description="Helical" evidence="8">
    <location>
        <begin position="252"/>
        <end position="282"/>
    </location>
</feature>
<dbReference type="InParanoid" id="A0A1Y1YDE7"/>
<feature type="chain" id="PRO_5012530810" description="Integral membrane protein" evidence="9">
    <location>
        <begin position="29"/>
        <end position="532"/>
    </location>
</feature>
<feature type="transmembrane region" description="Helical" evidence="8">
    <location>
        <begin position="319"/>
        <end position="345"/>
    </location>
</feature>
<evidence type="ECO:0000256" key="8">
    <source>
        <dbReference type="SAM" id="Phobius"/>
    </source>
</evidence>
<dbReference type="InterPro" id="IPR053937">
    <property type="entry name" value="GOST_TM"/>
</dbReference>
<feature type="compositionally biased region" description="Polar residues" evidence="7">
    <location>
        <begin position="518"/>
        <end position="532"/>
    </location>
</feature>
<keyword evidence="3 8" id="KW-0812">Transmembrane</keyword>
<feature type="domain" description="PTM1-like N-terminal" evidence="11">
    <location>
        <begin position="42"/>
        <end position="174"/>
    </location>
</feature>
<dbReference type="PANTHER" id="PTHR21229:SF1">
    <property type="entry name" value="GH17801P"/>
    <property type="match status" value="1"/>
</dbReference>
<dbReference type="Pfam" id="PF06814">
    <property type="entry name" value="GOST_TM"/>
    <property type="match status" value="1"/>
</dbReference>
<evidence type="ECO:0000256" key="7">
    <source>
        <dbReference type="SAM" id="MobiDB-lite"/>
    </source>
</evidence>
<dbReference type="GO" id="GO:0042147">
    <property type="term" value="P:retrograde transport, endosome to Golgi"/>
    <property type="evidence" value="ECO:0007669"/>
    <property type="project" value="TreeGrafter"/>
</dbReference>
<dbReference type="GO" id="GO:0005794">
    <property type="term" value="C:Golgi apparatus"/>
    <property type="evidence" value="ECO:0007669"/>
    <property type="project" value="TreeGrafter"/>
</dbReference>
<dbReference type="GO" id="GO:0005829">
    <property type="term" value="C:cytosol"/>
    <property type="evidence" value="ECO:0007669"/>
    <property type="project" value="GOC"/>
</dbReference>
<sequence length="532" mass="60494">MRTPNRGNIAPLWILLFLCILQTPAIRAIKQTLTENDEFMPCQGMYSKSAIPNGKDPYISLSFTPESKGKVSTLFFEWSDYDNLGKVISDNGDKLYFCDNRAVRLKACTEKQLGSFIGPDESQLSSIQIKDFQLDPETSKSPTVVQYPIPRTGYYCVSVRASEGQFKTVVDWINPFGQLASYDYPKLPLYGLLAVVYLLIGILWLIGTIRYWSEILPVQNYISGLIAVITLEMSFTFGYWQYYNNHGTKSIFLLILSVILNAGRDSLSFFVLLIVCLGYCVVKPSLGSTMKKCIILSVTHFIFGCLYATSAALNSTQPASFIVLVTSLPLALVFTTFYVWILQGLTNTMQTLIDKKQSAKLAMYRWLWRLLVFSGVVLVLFFVINVMNFRWNEDPDWASNHWQMGWFLMDGYLNVLYFVVFVGIMILWRPTSNNRRYGLQELPSDDDDAFAPDSGEYREDIGFRHLGAENPEDEQFDAIFDIVEEHENFMEWAGDEDSSDESNSKKHPQSKPKDSADEGTQSRPADQADNQV</sequence>
<evidence type="ECO:0000256" key="6">
    <source>
        <dbReference type="ARBA" id="ARBA00023136"/>
    </source>
</evidence>
<accession>A0A1Y1YDE7</accession>
<evidence type="ECO:0000256" key="1">
    <source>
        <dbReference type="ARBA" id="ARBA00004141"/>
    </source>
</evidence>
<reference evidence="12 13" key="1">
    <citation type="submission" date="2016-07" db="EMBL/GenBank/DDBJ databases">
        <title>Pervasive Adenine N6-methylation of Active Genes in Fungi.</title>
        <authorList>
            <consortium name="DOE Joint Genome Institute"/>
            <person name="Mondo S.J."/>
            <person name="Dannebaum R.O."/>
            <person name="Kuo R.C."/>
            <person name="Labutti K."/>
            <person name="Haridas S."/>
            <person name="Kuo A."/>
            <person name="Salamov A."/>
            <person name="Ahrendt S.R."/>
            <person name="Lipzen A."/>
            <person name="Sullivan W."/>
            <person name="Andreopoulos W.B."/>
            <person name="Clum A."/>
            <person name="Lindquist E."/>
            <person name="Daum C."/>
            <person name="Ramamoorthy G.K."/>
            <person name="Gryganskyi A."/>
            <person name="Culley D."/>
            <person name="Magnuson J.K."/>
            <person name="James T.Y."/>
            <person name="O'Malley M.A."/>
            <person name="Stajich J.E."/>
            <person name="Spatafora J.W."/>
            <person name="Visel A."/>
            <person name="Grigoriev I.V."/>
        </authorList>
    </citation>
    <scope>NUCLEOTIDE SEQUENCE [LARGE SCALE GENOMIC DNA]</scope>
    <source>
        <strain evidence="12 13">CBS 931.73</strain>
    </source>
</reference>
<comment type="similarity">
    <text evidence="2">Belongs to the LU7TM family.</text>
</comment>
<comment type="caution">
    <text evidence="12">The sequence shown here is derived from an EMBL/GenBank/DDBJ whole genome shotgun (WGS) entry which is preliminary data.</text>
</comment>
<feature type="domain" description="GOST seven transmembrane" evidence="10">
    <location>
        <begin position="185"/>
        <end position="435"/>
    </location>
</feature>
<evidence type="ECO:0000256" key="5">
    <source>
        <dbReference type="ARBA" id="ARBA00022989"/>
    </source>
</evidence>
<evidence type="ECO:0000259" key="10">
    <source>
        <dbReference type="Pfam" id="PF06814"/>
    </source>
</evidence>
<keyword evidence="13" id="KW-1185">Reference proteome</keyword>
<evidence type="ECO:0000313" key="12">
    <source>
        <dbReference type="EMBL" id="ORX95988.1"/>
    </source>
</evidence>